<dbReference type="InterPro" id="IPR005119">
    <property type="entry name" value="LysR_subst-bd"/>
</dbReference>
<evidence type="ECO:0000256" key="1">
    <source>
        <dbReference type="ARBA" id="ARBA00009437"/>
    </source>
</evidence>
<feature type="domain" description="HTH lysR-type" evidence="6">
    <location>
        <begin position="3"/>
        <end position="60"/>
    </location>
</feature>
<organism evidence="7 8">
    <name type="scientific">Nonomuraea recticatena</name>
    <dbReference type="NCBI Taxonomy" id="46178"/>
    <lineage>
        <taxon>Bacteria</taxon>
        <taxon>Bacillati</taxon>
        <taxon>Actinomycetota</taxon>
        <taxon>Actinomycetes</taxon>
        <taxon>Streptosporangiales</taxon>
        <taxon>Streptosporangiaceae</taxon>
        <taxon>Nonomuraea</taxon>
    </lineage>
</organism>
<keyword evidence="3" id="KW-0238">DNA-binding</keyword>
<dbReference type="EMBL" id="BAAATE010000019">
    <property type="protein sequence ID" value="GAA2678610.1"/>
    <property type="molecule type" value="Genomic_DNA"/>
</dbReference>
<feature type="region of interest" description="Disordered" evidence="5">
    <location>
        <begin position="295"/>
        <end position="322"/>
    </location>
</feature>
<dbReference type="InterPro" id="IPR036388">
    <property type="entry name" value="WH-like_DNA-bd_sf"/>
</dbReference>
<dbReference type="SUPFAM" id="SSF46785">
    <property type="entry name" value="Winged helix' DNA-binding domain"/>
    <property type="match status" value="1"/>
</dbReference>
<evidence type="ECO:0000259" key="6">
    <source>
        <dbReference type="PROSITE" id="PS50931"/>
    </source>
</evidence>
<dbReference type="RefSeq" id="WP_346151220.1">
    <property type="nucleotide sequence ID" value="NZ_BAAATE010000019.1"/>
</dbReference>
<dbReference type="PANTHER" id="PTHR30346">
    <property type="entry name" value="TRANSCRIPTIONAL DUAL REGULATOR HCAR-RELATED"/>
    <property type="match status" value="1"/>
</dbReference>
<dbReference type="CDD" id="cd08414">
    <property type="entry name" value="PBP2_LTTR_aromatics_like"/>
    <property type="match status" value="1"/>
</dbReference>
<sequence length="322" mass="35234">MDVDTRLLRYFVVVAEEGTLTRAAERLFVSQPALTKQIKQLEALLGVRLFTRSRAGMTLTEPGRALAARVPELLAGWDQLLREARSAAGREARVLRVGSVASAANEATQDIIAAFARRRPGWRVDMRQASWSNPTAGLAEGDVDVALLRLPFPGQEKLRVETLFTEDRWVALPSSHRFAAREVISFRELWDEPFVAAPPESGRWRDYWLAADERDGHPVRVGAVTDQPDDWLSAIANGYGVALAPASSARFYARPGVVYRPVSGVSPSRAAVAWRPDDDANPVVRDFVRSCLDMGTYQNSPPRGGASSPAMGRPTQGGGCQP</sequence>
<gene>
    <name evidence="7" type="ORF">GCM10010412_061930</name>
</gene>
<comment type="caution">
    <text evidence="7">The sequence shown here is derived from an EMBL/GenBank/DDBJ whole genome shotgun (WGS) entry which is preliminary data.</text>
</comment>
<reference evidence="7 8" key="1">
    <citation type="journal article" date="2019" name="Int. J. Syst. Evol. Microbiol.">
        <title>The Global Catalogue of Microorganisms (GCM) 10K type strain sequencing project: providing services to taxonomists for standard genome sequencing and annotation.</title>
        <authorList>
            <consortium name="The Broad Institute Genomics Platform"/>
            <consortium name="The Broad Institute Genome Sequencing Center for Infectious Disease"/>
            <person name="Wu L."/>
            <person name="Ma J."/>
        </authorList>
    </citation>
    <scope>NUCLEOTIDE SEQUENCE [LARGE SCALE GENOMIC DNA]</scope>
    <source>
        <strain evidence="7 8">JCM 6835</strain>
    </source>
</reference>
<dbReference type="Proteomes" id="UP001501666">
    <property type="component" value="Unassembled WGS sequence"/>
</dbReference>
<evidence type="ECO:0000256" key="5">
    <source>
        <dbReference type="SAM" id="MobiDB-lite"/>
    </source>
</evidence>
<keyword evidence="2" id="KW-0805">Transcription regulation</keyword>
<dbReference type="PROSITE" id="PS50931">
    <property type="entry name" value="HTH_LYSR"/>
    <property type="match status" value="1"/>
</dbReference>
<evidence type="ECO:0000256" key="2">
    <source>
        <dbReference type="ARBA" id="ARBA00023015"/>
    </source>
</evidence>
<dbReference type="Pfam" id="PF03466">
    <property type="entry name" value="LysR_substrate"/>
    <property type="match status" value="1"/>
</dbReference>
<protein>
    <submittedName>
        <fullName evidence="7">LysR family transcriptional regulator</fullName>
    </submittedName>
</protein>
<evidence type="ECO:0000313" key="7">
    <source>
        <dbReference type="EMBL" id="GAA2678610.1"/>
    </source>
</evidence>
<accession>A0ABN3SKS4</accession>
<evidence type="ECO:0000256" key="4">
    <source>
        <dbReference type="ARBA" id="ARBA00023163"/>
    </source>
</evidence>
<name>A0ABN3SKS4_9ACTN</name>
<comment type="similarity">
    <text evidence="1">Belongs to the LysR transcriptional regulatory family.</text>
</comment>
<proteinExistence type="inferred from homology"/>
<dbReference type="Pfam" id="PF00126">
    <property type="entry name" value="HTH_1"/>
    <property type="match status" value="1"/>
</dbReference>
<dbReference type="SUPFAM" id="SSF53850">
    <property type="entry name" value="Periplasmic binding protein-like II"/>
    <property type="match status" value="1"/>
</dbReference>
<dbReference type="PRINTS" id="PR00039">
    <property type="entry name" value="HTHLYSR"/>
</dbReference>
<dbReference type="PANTHER" id="PTHR30346:SF0">
    <property type="entry name" value="HCA OPERON TRANSCRIPTIONAL ACTIVATOR HCAR"/>
    <property type="match status" value="1"/>
</dbReference>
<evidence type="ECO:0000256" key="3">
    <source>
        <dbReference type="ARBA" id="ARBA00023125"/>
    </source>
</evidence>
<dbReference type="InterPro" id="IPR036390">
    <property type="entry name" value="WH_DNA-bd_sf"/>
</dbReference>
<evidence type="ECO:0000313" key="8">
    <source>
        <dbReference type="Proteomes" id="UP001501666"/>
    </source>
</evidence>
<dbReference type="Gene3D" id="1.10.10.10">
    <property type="entry name" value="Winged helix-like DNA-binding domain superfamily/Winged helix DNA-binding domain"/>
    <property type="match status" value="1"/>
</dbReference>
<keyword evidence="8" id="KW-1185">Reference proteome</keyword>
<dbReference type="Gene3D" id="3.40.190.10">
    <property type="entry name" value="Periplasmic binding protein-like II"/>
    <property type="match status" value="2"/>
</dbReference>
<dbReference type="InterPro" id="IPR000847">
    <property type="entry name" value="LysR_HTH_N"/>
</dbReference>
<keyword evidence="4" id="KW-0804">Transcription</keyword>